<name>A0ABW1FZZ1_9ACTN</name>
<evidence type="ECO:0000313" key="3">
    <source>
        <dbReference type="EMBL" id="MFC5908070.1"/>
    </source>
</evidence>
<keyword evidence="2" id="KW-0812">Transmembrane</keyword>
<feature type="transmembrane region" description="Helical" evidence="2">
    <location>
        <begin position="30"/>
        <end position="50"/>
    </location>
</feature>
<evidence type="ECO:0000256" key="1">
    <source>
        <dbReference type="SAM" id="MobiDB-lite"/>
    </source>
</evidence>
<protein>
    <submittedName>
        <fullName evidence="3">DUF4191 domain-containing protein</fullName>
    </submittedName>
</protein>
<dbReference type="RefSeq" id="WP_380583075.1">
    <property type="nucleotide sequence ID" value="NZ_JBHSQJ010000048.1"/>
</dbReference>
<accession>A0ABW1FZZ1</accession>
<sequence>MARQESTESTGRVAQIRQAYTMTKRVDPKIGLIVAGIGLGTFAVLLAIGFAIGHPIYLGILGVVLGLLAAVVVFGRRAEKAAFGQLEGQPGAAAAVLNNIKRGWNIQLVVAANRQQDAVHRCVGRPGVVLVGEGNPNRLRPMLAAEKRKVARVAGDVPVTDIIVGNDEGQIPLKKLQMHMAKLPRAIQAAQVTEINDRLRAMGDLMSNAPIPKGPLPKGARMPKGAGKMR</sequence>
<dbReference type="EMBL" id="JBHSQJ010000048">
    <property type="protein sequence ID" value="MFC5908070.1"/>
    <property type="molecule type" value="Genomic_DNA"/>
</dbReference>
<keyword evidence="2" id="KW-1133">Transmembrane helix</keyword>
<keyword evidence="2" id="KW-0472">Membrane</keyword>
<dbReference type="Pfam" id="PF13829">
    <property type="entry name" value="DUF4191"/>
    <property type="match status" value="1"/>
</dbReference>
<keyword evidence="4" id="KW-1185">Reference proteome</keyword>
<evidence type="ECO:0000256" key="2">
    <source>
        <dbReference type="SAM" id="Phobius"/>
    </source>
</evidence>
<reference evidence="4" key="1">
    <citation type="journal article" date="2019" name="Int. J. Syst. Evol. Microbiol.">
        <title>The Global Catalogue of Microorganisms (GCM) 10K type strain sequencing project: providing services to taxonomists for standard genome sequencing and annotation.</title>
        <authorList>
            <consortium name="The Broad Institute Genomics Platform"/>
            <consortium name="The Broad Institute Genome Sequencing Center for Infectious Disease"/>
            <person name="Wu L."/>
            <person name="Ma J."/>
        </authorList>
    </citation>
    <scope>NUCLEOTIDE SEQUENCE [LARGE SCALE GENOMIC DNA]</scope>
    <source>
        <strain evidence="4">JCM 4816</strain>
    </source>
</reference>
<proteinExistence type="predicted"/>
<comment type="caution">
    <text evidence="3">The sequence shown here is derived from an EMBL/GenBank/DDBJ whole genome shotgun (WGS) entry which is preliminary data.</text>
</comment>
<feature type="transmembrane region" description="Helical" evidence="2">
    <location>
        <begin position="56"/>
        <end position="75"/>
    </location>
</feature>
<dbReference type="InterPro" id="IPR025445">
    <property type="entry name" value="DUF4191"/>
</dbReference>
<organism evidence="3 4">
    <name type="scientific">Streptacidiphilus monticola</name>
    <dbReference type="NCBI Taxonomy" id="2161674"/>
    <lineage>
        <taxon>Bacteria</taxon>
        <taxon>Bacillati</taxon>
        <taxon>Actinomycetota</taxon>
        <taxon>Actinomycetes</taxon>
        <taxon>Kitasatosporales</taxon>
        <taxon>Streptomycetaceae</taxon>
        <taxon>Streptacidiphilus</taxon>
    </lineage>
</organism>
<feature type="region of interest" description="Disordered" evidence="1">
    <location>
        <begin position="206"/>
        <end position="230"/>
    </location>
</feature>
<gene>
    <name evidence="3" type="ORF">ACFP3V_12700</name>
</gene>
<dbReference type="Proteomes" id="UP001596174">
    <property type="component" value="Unassembled WGS sequence"/>
</dbReference>
<evidence type="ECO:0000313" key="4">
    <source>
        <dbReference type="Proteomes" id="UP001596174"/>
    </source>
</evidence>